<reference evidence="2" key="2">
    <citation type="journal article" date="2022" name="Microb. Genom.">
        <title>A chromosome-scale genome assembly of the tomato pathogen Cladosporium fulvum reveals a compartmentalized genome architecture and the presence of a dispensable chromosome.</title>
        <authorList>
            <person name="Zaccaron A.Z."/>
            <person name="Chen L.H."/>
            <person name="Samaras A."/>
            <person name="Stergiopoulos I."/>
        </authorList>
    </citation>
    <scope>NUCLEOTIDE SEQUENCE</scope>
    <source>
        <strain evidence="2">Race5_Kim</strain>
    </source>
</reference>
<reference evidence="2" key="1">
    <citation type="submission" date="2021-12" db="EMBL/GenBank/DDBJ databases">
        <authorList>
            <person name="Zaccaron A."/>
            <person name="Stergiopoulos I."/>
        </authorList>
    </citation>
    <scope>NUCLEOTIDE SEQUENCE</scope>
    <source>
        <strain evidence="2">Race5_Kim</strain>
    </source>
</reference>
<evidence type="ECO:0000313" key="3">
    <source>
        <dbReference type="Proteomes" id="UP000756132"/>
    </source>
</evidence>
<proteinExistence type="predicted"/>
<protein>
    <submittedName>
        <fullName evidence="2">Uncharacterized protein</fullName>
    </submittedName>
</protein>
<dbReference type="EMBL" id="CP090166">
    <property type="protein sequence ID" value="UJO16782.1"/>
    <property type="molecule type" value="Genomic_DNA"/>
</dbReference>
<evidence type="ECO:0000313" key="2">
    <source>
        <dbReference type="EMBL" id="UJO16782.1"/>
    </source>
</evidence>
<dbReference type="GeneID" id="71985202"/>
<accession>A0A9Q8LG60</accession>
<evidence type="ECO:0000256" key="1">
    <source>
        <dbReference type="SAM" id="MobiDB-lite"/>
    </source>
</evidence>
<feature type="compositionally biased region" description="Acidic residues" evidence="1">
    <location>
        <begin position="94"/>
        <end position="121"/>
    </location>
</feature>
<dbReference type="AlphaFoldDB" id="A0A9Q8LG60"/>
<gene>
    <name evidence="2" type="ORF">CLAFUR5_05324</name>
</gene>
<dbReference type="RefSeq" id="XP_047761148.1">
    <property type="nucleotide sequence ID" value="XM_047904472.1"/>
</dbReference>
<dbReference type="KEGG" id="ffu:CLAFUR5_05324"/>
<keyword evidence="3" id="KW-1185">Reference proteome</keyword>
<name>A0A9Q8LG60_PASFU</name>
<dbReference type="Proteomes" id="UP000756132">
    <property type="component" value="Chromosome 4"/>
</dbReference>
<sequence length="121" mass="13721">MLPLATWIFGPRQGPLFCHSYRGADAGGKYPPPDWKHWVWVWNQRKLQQYDNQRNEQDLGSVFDRAEIEVTTGGAGGLLGLDVLKIIQEPKEDGEAEERAEDMDEDEDTTDGADEEDAEAW</sequence>
<organism evidence="2 3">
    <name type="scientific">Passalora fulva</name>
    <name type="common">Tomato leaf mold</name>
    <name type="synonym">Cladosporium fulvum</name>
    <dbReference type="NCBI Taxonomy" id="5499"/>
    <lineage>
        <taxon>Eukaryota</taxon>
        <taxon>Fungi</taxon>
        <taxon>Dikarya</taxon>
        <taxon>Ascomycota</taxon>
        <taxon>Pezizomycotina</taxon>
        <taxon>Dothideomycetes</taxon>
        <taxon>Dothideomycetidae</taxon>
        <taxon>Mycosphaerellales</taxon>
        <taxon>Mycosphaerellaceae</taxon>
        <taxon>Fulvia</taxon>
    </lineage>
</organism>
<feature type="region of interest" description="Disordered" evidence="1">
    <location>
        <begin position="89"/>
        <end position="121"/>
    </location>
</feature>